<comment type="caution">
    <text evidence="1">The sequence shown here is derived from an EMBL/GenBank/DDBJ whole genome shotgun (WGS) entry which is preliminary data.</text>
</comment>
<dbReference type="Proteomes" id="UP001642540">
    <property type="component" value="Unassembled WGS sequence"/>
</dbReference>
<gene>
    <name evidence="1" type="ORF">ODALV1_LOCUS16483</name>
</gene>
<protein>
    <submittedName>
        <fullName evidence="1">Uncharacterized protein</fullName>
    </submittedName>
</protein>
<proteinExistence type="predicted"/>
<evidence type="ECO:0000313" key="2">
    <source>
        <dbReference type="Proteomes" id="UP001642540"/>
    </source>
</evidence>
<name>A0ABP1R2F5_9HEXA</name>
<keyword evidence="2" id="KW-1185">Reference proteome</keyword>
<dbReference type="EMBL" id="CAXLJM020000050">
    <property type="protein sequence ID" value="CAL8114480.1"/>
    <property type="molecule type" value="Genomic_DNA"/>
</dbReference>
<accession>A0ABP1R2F5</accession>
<organism evidence="1 2">
    <name type="scientific">Orchesella dallaii</name>
    <dbReference type="NCBI Taxonomy" id="48710"/>
    <lineage>
        <taxon>Eukaryota</taxon>
        <taxon>Metazoa</taxon>
        <taxon>Ecdysozoa</taxon>
        <taxon>Arthropoda</taxon>
        <taxon>Hexapoda</taxon>
        <taxon>Collembola</taxon>
        <taxon>Entomobryomorpha</taxon>
        <taxon>Entomobryoidea</taxon>
        <taxon>Orchesellidae</taxon>
        <taxon>Orchesellinae</taxon>
        <taxon>Orchesella</taxon>
    </lineage>
</organism>
<sequence length="276" mass="31995">MSPQPESLDRAVELFNLDYGSNCQQMLKCFRMEDFITNINDTLGLAVKTLSRLMRDYKRGKETRVGHFVQEHKCYWNITTFKEFNISQFGCQLCEVWVHPRCVETIESGLVYKGSLVLTNLMYGDLVELVGEDFLNNLNAALDAMKTDLDVPRFTQCYEVVMEVLWSAIVNYTLDSLYGPGHSINRMGVDHIYDRIRQRNFILMSSKEFARWIFSVTTFSQKSIPRIISALHNIVGPERMHDLYNFCREQTIRNYTWSSVPDKDGRLPFSSSTISS</sequence>
<evidence type="ECO:0000313" key="1">
    <source>
        <dbReference type="EMBL" id="CAL8114480.1"/>
    </source>
</evidence>
<reference evidence="1 2" key="1">
    <citation type="submission" date="2024-08" db="EMBL/GenBank/DDBJ databases">
        <authorList>
            <person name="Cucini C."/>
            <person name="Frati F."/>
        </authorList>
    </citation>
    <scope>NUCLEOTIDE SEQUENCE [LARGE SCALE GENOMIC DNA]</scope>
</reference>